<protein>
    <recommendedName>
        <fullName evidence="10">CFEM domain-containing protein</fullName>
    </recommendedName>
</protein>
<feature type="domain" description="CFEM" evidence="10">
    <location>
        <begin position="21"/>
        <end position="64"/>
    </location>
</feature>
<keyword evidence="4" id="KW-0964">Secreted</keyword>
<evidence type="ECO:0000256" key="2">
    <source>
        <dbReference type="ARBA" id="ARBA00004613"/>
    </source>
</evidence>
<evidence type="ECO:0000256" key="8">
    <source>
        <dbReference type="ARBA" id="ARBA00023288"/>
    </source>
</evidence>
<gene>
    <name evidence="11" type="ORF">GQ607_012626</name>
</gene>
<feature type="signal peptide" evidence="9">
    <location>
        <begin position="1"/>
        <end position="19"/>
    </location>
</feature>
<evidence type="ECO:0000313" key="12">
    <source>
        <dbReference type="Proteomes" id="UP000434172"/>
    </source>
</evidence>
<sequence>MMKIGAVALILASASTVLAGEELPACANDCLASIAKELSCSSSDLNCLCARSESLSAKMAGCIVTLDVILETSDLLQYRHQTLACKSTADLHLRPDRQRVKPQDPRQQAMPLLMCLRQPIQEIASRVHLNLRGLFWWHV</sequence>
<evidence type="ECO:0000256" key="4">
    <source>
        <dbReference type="ARBA" id="ARBA00022525"/>
    </source>
</evidence>
<keyword evidence="7" id="KW-1015">Disulfide bond</keyword>
<keyword evidence="8" id="KW-0449">Lipoprotein</keyword>
<evidence type="ECO:0000256" key="3">
    <source>
        <dbReference type="ARBA" id="ARBA00010031"/>
    </source>
</evidence>
<accession>A0A8H3W5G1</accession>
<keyword evidence="12" id="KW-1185">Reference proteome</keyword>
<evidence type="ECO:0000256" key="9">
    <source>
        <dbReference type="SAM" id="SignalP"/>
    </source>
</evidence>
<evidence type="ECO:0000259" key="10">
    <source>
        <dbReference type="Pfam" id="PF05730"/>
    </source>
</evidence>
<dbReference type="EMBL" id="WOWK01000086">
    <property type="protein sequence ID" value="KAF0320205.1"/>
    <property type="molecule type" value="Genomic_DNA"/>
</dbReference>
<dbReference type="Proteomes" id="UP000434172">
    <property type="component" value="Unassembled WGS sequence"/>
</dbReference>
<evidence type="ECO:0000313" key="11">
    <source>
        <dbReference type="EMBL" id="KAF0320205.1"/>
    </source>
</evidence>
<reference evidence="11 12" key="1">
    <citation type="submission" date="2019-12" db="EMBL/GenBank/DDBJ databases">
        <title>A genome sequence resource for the geographically widespread anthracnose pathogen Colletotrichum asianum.</title>
        <authorList>
            <person name="Meng Y."/>
        </authorList>
    </citation>
    <scope>NUCLEOTIDE SEQUENCE [LARGE SCALE GENOMIC DNA]</scope>
    <source>
        <strain evidence="11 12">ICMP 18580</strain>
    </source>
</reference>
<feature type="chain" id="PRO_5034000914" description="CFEM domain-containing protein" evidence="9">
    <location>
        <begin position="20"/>
        <end position="139"/>
    </location>
</feature>
<keyword evidence="5" id="KW-0325">Glycoprotein</keyword>
<organism evidence="11 12">
    <name type="scientific">Colletotrichum asianum</name>
    <dbReference type="NCBI Taxonomy" id="702518"/>
    <lineage>
        <taxon>Eukaryota</taxon>
        <taxon>Fungi</taxon>
        <taxon>Dikarya</taxon>
        <taxon>Ascomycota</taxon>
        <taxon>Pezizomycotina</taxon>
        <taxon>Sordariomycetes</taxon>
        <taxon>Hypocreomycetidae</taxon>
        <taxon>Glomerellales</taxon>
        <taxon>Glomerellaceae</taxon>
        <taxon>Colletotrichum</taxon>
        <taxon>Colletotrichum gloeosporioides species complex</taxon>
    </lineage>
</organism>
<evidence type="ECO:0000256" key="7">
    <source>
        <dbReference type="ARBA" id="ARBA00023157"/>
    </source>
</evidence>
<dbReference type="GO" id="GO:0005576">
    <property type="term" value="C:extracellular region"/>
    <property type="evidence" value="ECO:0007669"/>
    <property type="project" value="UniProtKB-SubCell"/>
</dbReference>
<dbReference type="Pfam" id="PF05730">
    <property type="entry name" value="CFEM"/>
    <property type="match status" value="1"/>
</dbReference>
<evidence type="ECO:0000256" key="6">
    <source>
        <dbReference type="ARBA" id="ARBA00022729"/>
    </source>
</evidence>
<keyword evidence="5" id="KW-0336">GPI-anchor</keyword>
<evidence type="ECO:0000256" key="1">
    <source>
        <dbReference type="ARBA" id="ARBA00004589"/>
    </source>
</evidence>
<proteinExistence type="inferred from homology"/>
<comment type="caution">
    <text evidence="11">The sequence shown here is derived from an EMBL/GenBank/DDBJ whole genome shotgun (WGS) entry which is preliminary data.</text>
</comment>
<name>A0A8H3W5G1_9PEZI</name>
<keyword evidence="6 9" id="KW-0732">Signal</keyword>
<dbReference type="AlphaFoldDB" id="A0A8H3W5G1"/>
<comment type="subcellular location">
    <subcellularLocation>
        <location evidence="1">Membrane</location>
        <topology evidence="1">Lipid-anchor</topology>
        <topology evidence="1">GPI-anchor</topology>
    </subcellularLocation>
    <subcellularLocation>
        <location evidence="2">Secreted</location>
    </subcellularLocation>
</comment>
<keyword evidence="5" id="KW-0472">Membrane</keyword>
<comment type="similarity">
    <text evidence="3">Belongs to the RBT5 family.</text>
</comment>
<dbReference type="InterPro" id="IPR008427">
    <property type="entry name" value="Extracellular_membr_CFEM_dom"/>
</dbReference>
<dbReference type="GO" id="GO:0098552">
    <property type="term" value="C:side of membrane"/>
    <property type="evidence" value="ECO:0007669"/>
    <property type="project" value="UniProtKB-KW"/>
</dbReference>
<evidence type="ECO:0000256" key="5">
    <source>
        <dbReference type="ARBA" id="ARBA00022622"/>
    </source>
</evidence>